<sequence length="138" mass="14195">MAASNVNLDATIRASIAGSESSQEAGGYLLAKRAWEAGGYLLTERSREGGVATCSPRALGQQVALCSPRALGMQVATGGYLESCQAAGGYLLAESSREAGGYCQSANTVAMHDADVIMQSISNELGQVAQSNNSQETT</sequence>
<proteinExistence type="predicted"/>
<protein>
    <submittedName>
        <fullName evidence="1">Uncharacterized protein</fullName>
    </submittedName>
</protein>
<accession>A0A2N5SB21</accession>
<reference evidence="1 2" key="1">
    <citation type="submission" date="2017-11" db="EMBL/GenBank/DDBJ databases">
        <title>De novo assembly and phasing of dikaryotic genomes from two isolates of Puccinia coronata f. sp. avenae, the causal agent of oat crown rust.</title>
        <authorList>
            <person name="Miller M.E."/>
            <person name="Zhang Y."/>
            <person name="Omidvar V."/>
            <person name="Sperschneider J."/>
            <person name="Schwessinger B."/>
            <person name="Raley C."/>
            <person name="Palmer J.M."/>
            <person name="Garnica D."/>
            <person name="Upadhyaya N."/>
            <person name="Rathjen J."/>
            <person name="Taylor J.M."/>
            <person name="Park R.F."/>
            <person name="Dodds P.N."/>
            <person name="Hirsch C.D."/>
            <person name="Kianian S.F."/>
            <person name="Figueroa M."/>
        </authorList>
    </citation>
    <scope>NUCLEOTIDE SEQUENCE [LARGE SCALE GENOMIC DNA]</scope>
    <source>
        <strain evidence="1">12NC29</strain>
    </source>
</reference>
<evidence type="ECO:0000313" key="2">
    <source>
        <dbReference type="Proteomes" id="UP000235388"/>
    </source>
</evidence>
<dbReference type="AlphaFoldDB" id="A0A2N5SB21"/>
<dbReference type="EMBL" id="PGCJ01001059">
    <property type="protein sequence ID" value="PLW10453.1"/>
    <property type="molecule type" value="Genomic_DNA"/>
</dbReference>
<dbReference type="Proteomes" id="UP000235388">
    <property type="component" value="Unassembled WGS sequence"/>
</dbReference>
<name>A0A2N5SB21_9BASI</name>
<comment type="caution">
    <text evidence="1">The sequence shown here is derived from an EMBL/GenBank/DDBJ whole genome shotgun (WGS) entry which is preliminary data.</text>
</comment>
<organism evidence="1 2">
    <name type="scientific">Puccinia coronata f. sp. avenae</name>
    <dbReference type="NCBI Taxonomy" id="200324"/>
    <lineage>
        <taxon>Eukaryota</taxon>
        <taxon>Fungi</taxon>
        <taxon>Dikarya</taxon>
        <taxon>Basidiomycota</taxon>
        <taxon>Pucciniomycotina</taxon>
        <taxon>Pucciniomycetes</taxon>
        <taxon>Pucciniales</taxon>
        <taxon>Pucciniaceae</taxon>
        <taxon>Puccinia</taxon>
    </lineage>
</organism>
<gene>
    <name evidence="1" type="ORF">PCANC_23163</name>
</gene>
<keyword evidence="2" id="KW-1185">Reference proteome</keyword>
<evidence type="ECO:0000313" key="1">
    <source>
        <dbReference type="EMBL" id="PLW10453.1"/>
    </source>
</evidence>